<dbReference type="EMBL" id="JAJHUN010000008">
    <property type="protein sequence ID" value="KAJ4152718.1"/>
    <property type="molecule type" value="Genomic_DNA"/>
</dbReference>
<dbReference type="PANTHER" id="PTHR38123:SF6">
    <property type="entry name" value="CELL WALL SERINE-THREONINE-RICH GALACTOMANNOPROTEIN MP1 (AFU_ORTHOLOGUE AFUA_4G03240)"/>
    <property type="match status" value="1"/>
</dbReference>
<gene>
    <name evidence="1" type="ORF">LMH87_009242</name>
</gene>
<dbReference type="AlphaFoldDB" id="A0A9W8QAY5"/>
<dbReference type="PANTHER" id="PTHR38123">
    <property type="entry name" value="CELL WALL SERINE-THREONINE-RICH GALACTOMANNOPROTEIN MP1 (AFU_ORTHOLOGUE AFUA_4G03240)"/>
    <property type="match status" value="1"/>
</dbReference>
<dbReference type="InterPro" id="IPR021054">
    <property type="entry name" value="Cell_wall_mannoprotein_1"/>
</dbReference>
<dbReference type="Gene3D" id="1.20.1280.140">
    <property type="match status" value="1"/>
</dbReference>
<dbReference type="RefSeq" id="XP_056053376.1">
    <property type="nucleotide sequence ID" value="XM_056196203.1"/>
</dbReference>
<sequence>MDLYYMAIAAEEMFLCRFALILSFCRVNSIATNMAKLLILLTLISTVIAGSSDAFNLAGEQLTRIASLANNLTDAINYWDGTNLQTALSNIHVPSGSLVEFIGNSSDLLGQQHATFDTTQSFKIGTPAQKLAYAVNASIATLIRRKGDFDASKLGLIVIGDLQSLLAASENFSQILTKLVPETLQPVAVNLAAQNIDSLQQGLDCFNGTASACIGTIVDPNRTMELAIRYNAMKPDGSPFVSE</sequence>
<comment type="caution">
    <text evidence="1">The sequence shown here is derived from an EMBL/GenBank/DDBJ whole genome shotgun (WGS) entry which is preliminary data.</text>
</comment>
<evidence type="ECO:0000313" key="2">
    <source>
        <dbReference type="Proteomes" id="UP001144673"/>
    </source>
</evidence>
<evidence type="ECO:0008006" key="3">
    <source>
        <dbReference type="Google" id="ProtNLM"/>
    </source>
</evidence>
<dbReference type="GO" id="GO:0005576">
    <property type="term" value="C:extracellular region"/>
    <property type="evidence" value="ECO:0007669"/>
    <property type="project" value="TreeGrafter"/>
</dbReference>
<evidence type="ECO:0000313" key="1">
    <source>
        <dbReference type="EMBL" id="KAJ4152718.1"/>
    </source>
</evidence>
<accession>A0A9W8QAY5</accession>
<dbReference type="Proteomes" id="UP001144673">
    <property type="component" value="Chromosome 5"/>
</dbReference>
<organism evidence="1 2">
    <name type="scientific">Akanthomyces muscarius</name>
    <name type="common">Entomopathogenic fungus</name>
    <name type="synonym">Lecanicillium muscarium</name>
    <dbReference type="NCBI Taxonomy" id="2231603"/>
    <lineage>
        <taxon>Eukaryota</taxon>
        <taxon>Fungi</taxon>
        <taxon>Dikarya</taxon>
        <taxon>Ascomycota</taxon>
        <taxon>Pezizomycotina</taxon>
        <taxon>Sordariomycetes</taxon>
        <taxon>Hypocreomycetidae</taxon>
        <taxon>Hypocreales</taxon>
        <taxon>Cordycipitaceae</taxon>
        <taxon>Akanthomyces</taxon>
    </lineage>
</organism>
<reference evidence="1" key="1">
    <citation type="journal article" date="2023" name="Access Microbiol">
        <title>De-novo genome assembly for Akanthomyces muscarius, a biocontrol agent of insect agricultural pests.</title>
        <authorList>
            <person name="Erdos Z."/>
            <person name="Studholme D.J."/>
            <person name="Raymond B."/>
            <person name="Sharma M."/>
        </authorList>
    </citation>
    <scope>NUCLEOTIDE SEQUENCE</scope>
    <source>
        <strain evidence="1">Ve6</strain>
    </source>
</reference>
<dbReference type="KEGG" id="amus:LMH87_009242"/>
<name>A0A9W8QAY5_AKAMU</name>
<protein>
    <recommendedName>
        <fullName evidence="3">Cell wall galactomannoprotein</fullName>
    </recommendedName>
</protein>
<proteinExistence type="predicted"/>
<keyword evidence="2" id="KW-1185">Reference proteome</keyword>
<dbReference type="Pfam" id="PF12296">
    <property type="entry name" value="HsbA"/>
    <property type="match status" value="1"/>
</dbReference>
<dbReference type="GeneID" id="80896401"/>